<protein>
    <submittedName>
        <fullName evidence="1">31530_t:CDS:1</fullName>
    </submittedName>
</protein>
<gene>
    <name evidence="1" type="ORF">GMARGA_LOCUS20123</name>
</gene>
<comment type="caution">
    <text evidence="1">The sequence shown here is derived from an EMBL/GenBank/DDBJ whole genome shotgun (WGS) entry which is preliminary data.</text>
</comment>
<organism evidence="1 2">
    <name type="scientific">Gigaspora margarita</name>
    <dbReference type="NCBI Taxonomy" id="4874"/>
    <lineage>
        <taxon>Eukaryota</taxon>
        <taxon>Fungi</taxon>
        <taxon>Fungi incertae sedis</taxon>
        <taxon>Mucoromycota</taxon>
        <taxon>Glomeromycotina</taxon>
        <taxon>Glomeromycetes</taxon>
        <taxon>Diversisporales</taxon>
        <taxon>Gigasporaceae</taxon>
        <taxon>Gigaspora</taxon>
    </lineage>
</organism>
<accession>A0ABN7VL97</accession>
<dbReference type="Proteomes" id="UP000789901">
    <property type="component" value="Unassembled WGS sequence"/>
</dbReference>
<dbReference type="EMBL" id="CAJVQB010017356">
    <property type="protein sequence ID" value="CAG8783880.1"/>
    <property type="molecule type" value="Genomic_DNA"/>
</dbReference>
<feature type="non-terminal residue" evidence="1">
    <location>
        <position position="207"/>
    </location>
</feature>
<sequence length="207" mass="23883">MYFSTKIVDHKSESSDNTSVPILSNKKQKIHEPNFDKIWIFYLKGSTSCYYCSTVWKHGKPQVMKAHLANYCKNCPKNISNYWHQKLIKETNIVYTQANDLQDMDCFSPKYDLPSCFILSEKVLEVEVALVTNLANKVLEHCNNLILNSIYNYIVSTIDRKEYLLKLKNYSSEILIGEFLLSEISDLIEDIGIERFAIVVTDTASNC</sequence>
<reference evidence="1 2" key="1">
    <citation type="submission" date="2021-06" db="EMBL/GenBank/DDBJ databases">
        <authorList>
            <person name="Kallberg Y."/>
            <person name="Tangrot J."/>
            <person name="Rosling A."/>
        </authorList>
    </citation>
    <scope>NUCLEOTIDE SEQUENCE [LARGE SCALE GENOMIC DNA]</scope>
    <source>
        <strain evidence="1 2">120-4 pot B 10/14</strain>
    </source>
</reference>
<evidence type="ECO:0000313" key="2">
    <source>
        <dbReference type="Proteomes" id="UP000789901"/>
    </source>
</evidence>
<proteinExistence type="predicted"/>
<evidence type="ECO:0000313" key="1">
    <source>
        <dbReference type="EMBL" id="CAG8783880.1"/>
    </source>
</evidence>
<keyword evidence="2" id="KW-1185">Reference proteome</keyword>
<name>A0ABN7VL97_GIGMA</name>